<accession>A0ABP6MSY3</accession>
<dbReference type="RefSeq" id="WP_345047224.1">
    <property type="nucleotide sequence ID" value="NZ_BAAAVM010000008.1"/>
</dbReference>
<proteinExistence type="predicted"/>
<protein>
    <recommendedName>
        <fullName evidence="5">Transglycosylase SLT domain-containing protein</fullName>
    </recommendedName>
</protein>
<dbReference type="Proteomes" id="UP001500893">
    <property type="component" value="Unassembled WGS sequence"/>
</dbReference>
<dbReference type="InterPro" id="IPR036366">
    <property type="entry name" value="PGBDSf"/>
</dbReference>
<name>A0ABP6MSY3_9ACTN</name>
<dbReference type="SUPFAM" id="SSF53955">
    <property type="entry name" value="Lysozyme-like"/>
    <property type="match status" value="1"/>
</dbReference>
<dbReference type="Pfam" id="PF01471">
    <property type="entry name" value="PG_binding_1"/>
    <property type="match status" value="1"/>
</dbReference>
<organism evidence="3 4">
    <name type="scientific">Streptomyces rameus</name>
    <dbReference type="NCBI Taxonomy" id="68261"/>
    <lineage>
        <taxon>Bacteria</taxon>
        <taxon>Bacillati</taxon>
        <taxon>Actinomycetota</taxon>
        <taxon>Actinomycetes</taxon>
        <taxon>Kitasatosporales</taxon>
        <taxon>Streptomycetaceae</taxon>
        <taxon>Streptomyces</taxon>
    </lineage>
</organism>
<dbReference type="Pfam" id="PF01464">
    <property type="entry name" value="SLT"/>
    <property type="match status" value="1"/>
</dbReference>
<dbReference type="Gene3D" id="1.10.101.10">
    <property type="entry name" value="PGBD-like superfamily/PGBD"/>
    <property type="match status" value="1"/>
</dbReference>
<dbReference type="SUPFAM" id="SSF47090">
    <property type="entry name" value="PGBD-like"/>
    <property type="match status" value="1"/>
</dbReference>
<dbReference type="InterPro" id="IPR023346">
    <property type="entry name" value="Lysozyme-like_dom_sf"/>
</dbReference>
<dbReference type="InterPro" id="IPR002477">
    <property type="entry name" value="Peptidoglycan-bd-like"/>
</dbReference>
<dbReference type="EMBL" id="BAAAVM010000008">
    <property type="protein sequence ID" value="GAA3123286.1"/>
    <property type="molecule type" value="Genomic_DNA"/>
</dbReference>
<evidence type="ECO:0000313" key="4">
    <source>
        <dbReference type="Proteomes" id="UP001500893"/>
    </source>
</evidence>
<evidence type="ECO:0000259" key="2">
    <source>
        <dbReference type="Pfam" id="PF01471"/>
    </source>
</evidence>
<feature type="domain" description="Transglycosylase SLT" evidence="1">
    <location>
        <begin position="134"/>
        <end position="216"/>
    </location>
</feature>
<evidence type="ECO:0000313" key="3">
    <source>
        <dbReference type="EMBL" id="GAA3123286.1"/>
    </source>
</evidence>
<evidence type="ECO:0008006" key="5">
    <source>
        <dbReference type="Google" id="ProtNLM"/>
    </source>
</evidence>
<gene>
    <name evidence="3" type="ORF">GCM10010521_07890</name>
</gene>
<dbReference type="Gene3D" id="1.10.530.10">
    <property type="match status" value="1"/>
</dbReference>
<reference evidence="4" key="1">
    <citation type="journal article" date="2019" name="Int. J. Syst. Evol. Microbiol.">
        <title>The Global Catalogue of Microorganisms (GCM) 10K type strain sequencing project: providing services to taxonomists for standard genome sequencing and annotation.</title>
        <authorList>
            <consortium name="The Broad Institute Genomics Platform"/>
            <consortium name="The Broad Institute Genome Sequencing Center for Infectious Disease"/>
            <person name="Wu L."/>
            <person name="Ma J."/>
        </authorList>
    </citation>
    <scope>NUCLEOTIDE SEQUENCE [LARGE SCALE GENOMIC DNA]</scope>
    <source>
        <strain evidence="4">JCM 11574</strain>
    </source>
</reference>
<comment type="caution">
    <text evidence="3">The sequence shown here is derived from an EMBL/GenBank/DDBJ whole genome shotgun (WGS) entry which is preliminary data.</text>
</comment>
<keyword evidence="4" id="KW-1185">Reference proteome</keyword>
<evidence type="ECO:0000259" key="1">
    <source>
        <dbReference type="Pfam" id="PF01464"/>
    </source>
</evidence>
<feature type="domain" description="Peptidoglycan binding-like" evidence="2">
    <location>
        <begin position="12"/>
        <end position="55"/>
    </location>
</feature>
<sequence length="230" mass="24607">MVSLSNVQFGKTGDDVKALQRALIAAGFSVPDGATGFFGTQTRSAYAAWQRSIGFEGPDADGFPGCSSLTKLGARAGFPVDCQHPGSVAKSAVQYTKNSGIGRDRNTARAFALTACERTAAPKEWVTGMGNDANLLTLIERESRFDANAVNQDDVNATGPRQVDGARLNCSRGYTQVIPDAFAGNHQAGTSNRIYEPVANIAAAINYIWRRYGDISRVQQANPHLPPHPY</sequence>
<dbReference type="InterPro" id="IPR008258">
    <property type="entry name" value="Transglycosylase_SLT_dom_1"/>
</dbReference>
<dbReference type="InterPro" id="IPR036365">
    <property type="entry name" value="PGBD-like_sf"/>
</dbReference>